<evidence type="ECO:0000313" key="7">
    <source>
        <dbReference type="Proteomes" id="UP000327013"/>
    </source>
</evidence>
<dbReference type="PANTHER" id="PTHR31719">
    <property type="entry name" value="NAC TRANSCRIPTION FACTOR 56"/>
    <property type="match status" value="1"/>
</dbReference>
<dbReference type="InterPro" id="IPR003441">
    <property type="entry name" value="NAC-dom"/>
</dbReference>
<dbReference type="AlphaFoldDB" id="A0A660KPF5"/>
<dbReference type="GO" id="GO:0006355">
    <property type="term" value="P:regulation of DNA-templated transcription"/>
    <property type="evidence" value="ECO:0007669"/>
    <property type="project" value="InterPro"/>
</dbReference>
<organism evidence="6 7">
    <name type="scientific">Carpinus fangiana</name>
    <dbReference type="NCBI Taxonomy" id="176857"/>
    <lineage>
        <taxon>Eukaryota</taxon>
        <taxon>Viridiplantae</taxon>
        <taxon>Streptophyta</taxon>
        <taxon>Embryophyta</taxon>
        <taxon>Tracheophyta</taxon>
        <taxon>Spermatophyta</taxon>
        <taxon>Magnoliopsida</taxon>
        <taxon>eudicotyledons</taxon>
        <taxon>Gunneridae</taxon>
        <taxon>Pentapetalae</taxon>
        <taxon>rosids</taxon>
        <taxon>fabids</taxon>
        <taxon>Fagales</taxon>
        <taxon>Betulaceae</taxon>
        <taxon>Carpinus</taxon>
    </lineage>
</organism>
<protein>
    <recommendedName>
        <fullName evidence="5">NAC domain-containing protein</fullName>
    </recommendedName>
</protein>
<dbReference type="InterPro" id="IPR036093">
    <property type="entry name" value="NAC_dom_sf"/>
</dbReference>
<dbReference type="GO" id="GO:0048731">
    <property type="term" value="P:system development"/>
    <property type="evidence" value="ECO:0007669"/>
    <property type="project" value="TreeGrafter"/>
</dbReference>
<proteinExistence type="predicted"/>
<gene>
    <name evidence="6" type="ORF">FH972_010176</name>
</gene>
<keyword evidence="7" id="KW-1185">Reference proteome</keyword>
<dbReference type="Proteomes" id="UP000327013">
    <property type="component" value="Chromosome 4"/>
</dbReference>
<name>A0A660KPF5_9ROSI</name>
<dbReference type="PROSITE" id="PS51005">
    <property type="entry name" value="NAC"/>
    <property type="match status" value="1"/>
</dbReference>
<keyword evidence="4" id="KW-0539">Nucleus</keyword>
<accession>A0A660KPF5</accession>
<evidence type="ECO:0000313" key="6">
    <source>
        <dbReference type="EMBL" id="KAE8037601.1"/>
    </source>
</evidence>
<dbReference type="PANTHER" id="PTHR31719:SF164">
    <property type="entry name" value="NAC DOMAIN-CONTAINING PROTEIN"/>
    <property type="match status" value="1"/>
</dbReference>
<feature type="domain" description="NAC" evidence="5">
    <location>
        <begin position="33"/>
        <end position="190"/>
    </location>
</feature>
<evidence type="ECO:0000256" key="3">
    <source>
        <dbReference type="ARBA" id="ARBA00023163"/>
    </source>
</evidence>
<dbReference type="Pfam" id="PF02365">
    <property type="entry name" value="NAM"/>
    <property type="match status" value="1"/>
</dbReference>
<evidence type="ECO:0000256" key="1">
    <source>
        <dbReference type="ARBA" id="ARBA00023015"/>
    </source>
</evidence>
<sequence>MQRLQLHVTAKTDYRVKLKIEAQVVNMDSSSVGPMDWKFWPTEDELVRLYLRRKAMGLPLPTDDLIFDFDLYGENDPAEIWDIFMGPHPSPNDVAVGLYLFTKLKWLSTSTVDRCIISGGAWVMESSMTICASQTVIPIAILKSFWYRNPDSLEDGAWFMEEYSLPISKTRPRVGFSSSSSYVLCCLSEAKEIATPGFHQFKEFSRAKLKTMKESQAVNRDPLEDCSARDELKTVKESHTVNRDPLDELKTVKESHALTRLRR</sequence>
<dbReference type="SUPFAM" id="SSF101941">
    <property type="entry name" value="NAC domain"/>
    <property type="match status" value="1"/>
</dbReference>
<keyword evidence="3" id="KW-0804">Transcription</keyword>
<keyword evidence="2" id="KW-0238">DNA-binding</keyword>
<dbReference type="OrthoDB" id="774757at2759"/>
<evidence type="ECO:0000259" key="5">
    <source>
        <dbReference type="PROSITE" id="PS51005"/>
    </source>
</evidence>
<dbReference type="GO" id="GO:0003677">
    <property type="term" value="F:DNA binding"/>
    <property type="evidence" value="ECO:0007669"/>
    <property type="project" value="UniProtKB-KW"/>
</dbReference>
<reference evidence="6 7" key="1">
    <citation type="submission" date="2019-06" db="EMBL/GenBank/DDBJ databases">
        <title>A chromosomal-level reference genome of Carpinus fangiana (Coryloideae, Betulaceae).</title>
        <authorList>
            <person name="Yang X."/>
            <person name="Wang Z."/>
            <person name="Zhang L."/>
            <person name="Hao G."/>
            <person name="Liu J."/>
            <person name="Yang Y."/>
        </authorList>
    </citation>
    <scope>NUCLEOTIDE SEQUENCE [LARGE SCALE GENOMIC DNA]</scope>
    <source>
        <strain evidence="6">Cfa_2016G</strain>
        <tissue evidence="6">Leaf</tissue>
    </source>
</reference>
<dbReference type="EMBL" id="CM017324">
    <property type="protein sequence ID" value="KAE8037601.1"/>
    <property type="molecule type" value="Genomic_DNA"/>
</dbReference>
<evidence type="ECO:0000256" key="2">
    <source>
        <dbReference type="ARBA" id="ARBA00023125"/>
    </source>
</evidence>
<dbReference type="Gene3D" id="2.170.150.80">
    <property type="entry name" value="NAC domain"/>
    <property type="match status" value="1"/>
</dbReference>
<evidence type="ECO:0000256" key="4">
    <source>
        <dbReference type="ARBA" id="ARBA00023242"/>
    </source>
</evidence>
<keyword evidence="1" id="KW-0805">Transcription regulation</keyword>